<dbReference type="InterPro" id="IPR010323">
    <property type="entry name" value="DUF924"/>
</dbReference>
<name>A0A254TDU6_9BURK</name>
<protein>
    <recommendedName>
        <fullName evidence="3">DUF924 domain-containing protein</fullName>
    </recommendedName>
</protein>
<evidence type="ECO:0000313" key="1">
    <source>
        <dbReference type="EMBL" id="OWW19482.1"/>
    </source>
</evidence>
<organism evidence="1 2">
    <name type="scientific">Noviherbaspirillum denitrificans</name>
    <dbReference type="NCBI Taxonomy" id="1968433"/>
    <lineage>
        <taxon>Bacteria</taxon>
        <taxon>Pseudomonadati</taxon>
        <taxon>Pseudomonadota</taxon>
        <taxon>Betaproteobacteria</taxon>
        <taxon>Burkholderiales</taxon>
        <taxon>Oxalobacteraceae</taxon>
        <taxon>Noviherbaspirillum</taxon>
    </lineage>
</organism>
<evidence type="ECO:0008006" key="3">
    <source>
        <dbReference type="Google" id="ProtNLM"/>
    </source>
</evidence>
<dbReference type="Proteomes" id="UP000197535">
    <property type="component" value="Unassembled WGS sequence"/>
</dbReference>
<dbReference type="OrthoDB" id="7593450at2"/>
<dbReference type="Pfam" id="PF06041">
    <property type="entry name" value="DUF924"/>
    <property type="match status" value="1"/>
</dbReference>
<dbReference type="PANTHER" id="PTHR23004">
    <property type="entry name" value="DOUBLECORTIN DOMAIN CONTAINING 2"/>
    <property type="match status" value="1"/>
</dbReference>
<dbReference type="Gene3D" id="1.20.58.320">
    <property type="entry name" value="TPR-like"/>
    <property type="match status" value="1"/>
</dbReference>
<proteinExistence type="predicted"/>
<sequence length="195" mass="22782">MSESPESILEFWFGHAEEDDAVAAGQAKLWWTKRDETDLMIRRRFEDVLRKAARGELDAWAGQPRGRLALIILTDQFSRNMYRNTPEAFACDERARGWCRERLRSAAHRPLRPIERVFFYLPLEHSESLDDQEQSVSLFRELSDAGKAFAGFFDYAVRHREVIARFGRFPHRNRILGRESTAEEVEFLKQPGSSF</sequence>
<reference evidence="1 2" key="1">
    <citation type="submission" date="2016-02" db="EMBL/GenBank/DDBJ databases">
        <authorList>
            <person name="Wen L."/>
            <person name="He K."/>
            <person name="Yang H."/>
        </authorList>
    </citation>
    <scope>NUCLEOTIDE SEQUENCE [LARGE SCALE GENOMIC DNA]</scope>
    <source>
        <strain evidence="1 2">TSA40</strain>
    </source>
</reference>
<gene>
    <name evidence="1" type="ORF">AYR66_08120</name>
</gene>
<dbReference type="InterPro" id="IPR011990">
    <property type="entry name" value="TPR-like_helical_dom_sf"/>
</dbReference>
<dbReference type="RefSeq" id="WP_088706388.1">
    <property type="nucleotide sequence ID" value="NZ_LSTO01000001.1"/>
</dbReference>
<keyword evidence="2" id="KW-1185">Reference proteome</keyword>
<dbReference type="EMBL" id="LSTO01000001">
    <property type="protein sequence ID" value="OWW19482.1"/>
    <property type="molecule type" value="Genomic_DNA"/>
</dbReference>
<dbReference type="SUPFAM" id="SSF48452">
    <property type="entry name" value="TPR-like"/>
    <property type="match status" value="1"/>
</dbReference>
<evidence type="ECO:0000313" key="2">
    <source>
        <dbReference type="Proteomes" id="UP000197535"/>
    </source>
</evidence>
<dbReference type="Gene3D" id="1.25.40.10">
    <property type="entry name" value="Tetratricopeptide repeat domain"/>
    <property type="match status" value="1"/>
</dbReference>
<dbReference type="PANTHER" id="PTHR23004:SF7">
    <property type="entry name" value="DUF924-DOMAIN-CONTAINING PROTEIN"/>
    <property type="match status" value="1"/>
</dbReference>
<accession>A0A254TDU6</accession>
<comment type="caution">
    <text evidence="1">The sequence shown here is derived from an EMBL/GenBank/DDBJ whole genome shotgun (WGS) entry which is preliminary data.</text>
</comment>
<dbReference type="AlphaFoldDB" id="A0A254TDU6"/>